<dbReference type="InterPro" id="IPR025110">
    <property type="entry name" value="AMP-bd_C"/>
</dbReference>
<dbReference type="InterPro" id="IPR045851">
    <property type="entry name" value="AMP-bd_C_sf"/>
</dbReference>
<evidence type="ECO:0000313" key="5">
    <source>
        <dbReference type="Proteomes" id="UP000807353"/>
    </source>
</evidence>
<dbReference type="Proteomes" id="UP000807353">
    <property type="component" value="Unassembled WGS sequence"/>
</dbReference>
<evidence type="ECO:0000259" key="3">
    <source>
        <dbReference type="Pfam" id="PF13193"/>
    </source>
</evidence>
<feature type="domain" description="AMP-dependent synthetase/ligase" evidence="2">
    <location>
        <begin position="39"/>
        <end position="415"/>
    </location>
</feature>
<reference evidence="4" key="1">
    <citation type="submission" date="2020-11" db="EMBL/GenBank/DDBJ databases">
        <authorList>
            <consortium name="DOE Joint Genome Institute"/>
            <person name="Ahrendt S."/>
            <person name="Riley R."/>
            <person name="Andreopoulos W."/>
            <person name="Labutti K."/>
            <person name="Pangilinan J."/>
            <person name="Ruiz-Duenas F.J."/>
            <person name="Barrasa J.M."/>
            <person name="Sanchez-Garcia M."/>
            <person name="Camarero S."/>
            <person name="Miyauchi S."/>
            <person name="Serrano A."/>
            <person name="Linde D."/>
            <person name="Babiker R."/>
            <person name="Drula E."/>
            <person name="Ayuso-Fernandez I."/>
            <person name="Pacheco R."/>
            <person name="Padilla G."/>
            <person name="Ferreira P."/>
            <person name="Barriuso J."/>
            <person name="Kellner H."/>
            <person name="Castanera R."/>
            <person name="Alfaro M."/>
            <person name="Ramirez L."/>
            <person name="Pisabarro A.G."/>
            <person name="Kuo A."/>
            <person name="Tritt A."/>
            <person name="Lipzen A."/>
            <person name="He G."/>
            <person name="Yan M."/>
            <person name="Ng V."/>
            <person name="Cullen D."/>
            <person name="Martin F."/>
            <person name="Rosso M.-N."/>
            <person name="Henrissat B."/>
            <person name="Hibbett D."/>
            <person name="Martinez A.T."/>
            <person name="Grigoriev I.V."/>
        </authorList>
    </citation>
    <scope>NUCLEOTIDE SEQUENCE</scope>
    <source>
        <strain evidence="4">CBS 247.69</strain>
    </source>
</reference>
<dbReference type="Gene3D" id="3.40.50.12780">
    <property type="entry name" value="N-terminal domain of ligase-like"/>
    <property type="match status" value="1"/>
</dbReference>
<dbReference type="EMBL" id="MU150245">
    <property type="protein sequence ID" value="KAF9465774.1"/>
    <property type="molecule type" value="Genomic_DNA"/>
</dbReference>
<dbReference type="InterPro" id="IPR000873">
    <property type="entry name" value="AMP-dep_synth/lig_dom"/>
</dbReference>
<organism evidence="4 5">
    <name type="scientific">Collybia nuda</name>
    <dbReference type="NCBI Taxonomy" id="64659"/>
    <lineage>
        <taxon>Eukaryota</taxon>
        <taxon>Fungi</taxon>
        <taxon>Dikarya</taxon>
        <taxon>Basidiomycota</taxon>
        <taxon>Agaricomycotina</taxon>
        <taxon>Agaricomycetes</taxon>
        <taxon>Agaricomycetidae</taxon>
        <taxon>Agaricales</taxon>
        <taxon>Tricholomatineae</taxon>
        <taxon>Clitocybaceae</taxon>
        <taxon>Collybia</taxon>
    </lineage>
</organism>
<dbReference type="Pfam" id="PF13193">
    <property type="entry name" value="AMP-binding_C"/>
    <property type="match status" value="1"/>
</dbReference>
<dbReference type="InterPro" id="IPR020845">
    <property type="entry name" value="AMP-binding_CS"/>
</dbReference>
<dbReference type="SUPFAM" id="SSF56801">
    <property type="entry name" value="Acetyl-CoA synthetase-like"/>
    <property type="match status" value="1"/>
</dbReference>
<keyword evidence="5" id="KW-1185">Reference proteome</keyword>
<dbReference type="GO" id="GO:0016405">
    <property type="term" value="F:CoA-ligase activity"/>
    <property type="evidence" value="ECO:0007669"/>
    <property type="project" value="TreeGrafter"/>
</dbReference>
<protein>
    <recommendedName>
        <fullName evidence="6">4-coumarate--CoA ligase</fullName>
    </recommendedName>
</protein>
<dbReference type="FunFam" id="3.30.300.30:FF:000007">
    <property type="entry name" value="4-coumarate--CoA ligase 2"/>
    <property type="match status" value="1"/>
</dbReference>
<evidence type="ECO:0008006" key="6">
    <source>
        <dbReference type="Google" id="ProtNLM"/>
    </source>
</evidence>
<dbReference type="PANTHER" id="PTHR24096">
    <property type="entry name" value="LONG-CHAIN-FATTY-ACID--COA LIGASE"/>
    <property type="match status" value="1"/>
</dbReference>
<dbReference type="OrthoDB" id="6509636at2759"/>
<dbReference type="Gene3D" id="3.30.300.30">
    <property type="match status" value="1"/>
</dbReference>
<dbReference type="Pfam" id="PF00501">
    <property type="entry name" value="AMP-binding"/>
    <property type="match status" value="1"/>
</dbReference>
<gene>
    <name evidence="4" type="ORF">BDZ94DRAFT_303366</name>
</gene>
<dbReference type="InterPro" id="IPR042099">
    <property type="entry name" value="ANL_N_sf"/>
</dbReference>
<dbReference type="PANTHER" id="PTHR24096:SF422">
    <property type="entry name" value="BCDNA.GH02901"/>
    <property type="match status" value="1"/>
</dbReference>
<comment type="similarity">
    <text evidence="1">Belongs to the ATP-dependent AMP-binding enzyme family.</text>
</comment>
<dbReference type="CDD" id="cd05911">
    <property type="entry name" value="Firefly_Luc_like"/>
    <property type="match status" value="1"/>
</dbReference>
<feature type="domain" description="AMP-binding enzyme C-terminal" evidence="3">
    <location>
        <begin position="465"/>
        <end position="552"/>
    </location>
</feature>
<evidence type="ECO:0000256" key="1">
    <source>
        <dbReference type="ARBA" id="ARBA00006432"/>
    </source>
</evidence>
<comment type="caution">
    <text evidence="4">The sequence shown here is derived from an EMBL/GenBank/DDBJ whole genome shotgun (WGS) entry which is preliminary data.</text>
</comment>
<name>A0A9P6CMB5_9AGAR</name>
<sequence>MTDLHTSIYSLPHIPDDLTICQFMLHSAHPLRPARNGVPCLIEDKTGAHVTIEQLQDDTYALANALSATYHLHENDVVMISSPNHIDYIVALWSIFRVGAIASCSNPQFTADELGCQLRLSRASLVIAHSSTLETARSAARIAGIPTDRVILLDRPHSYPTQIPCIRDLIQDGLTQESVFIERDLEPGEGKTKVALLSWSSGTTGSPKAVAISHHGLIANVLQMAVQNKVGEASSSRESRGYRPGDVAIGVLPFYHVAGLVINLHLVLFCAMSVVIVPKYNILDMLESIVRHRVTHLLIVPPQAVDLCKHPAVRNHDLSMVRYVMIGAAPVAREVQDQLFELFPTAQIGQAYGLTEMTTTVAMISGSQKRGPLGSGGQLLPGIQARVIRADGSLAGYGEEGELIVKGPAAALGYLDNQQATSETFINGWVRTGDQVIISSAQEIFVVDRIKELLKVKGFQVAPAELEGCLLSHPDVIDCCVVGVPDDYSGELPRAYVVLSSDALQRTASSAAESSIIQNSIYKHVSDRKVSYKQLRGGVHFIPSIPKNGSGKILRRILRDMARDEMKVRARL</sequence>
<proteinExistence type="inferred from homology"/>
<evidence type="ECO:0000313" key="4">
    <source>
        <dbReference type="EMBL" id="KAF9465774.1"/>
    </source>
</evidence>
<evidence type="ECO:0000259" key="2">
    <source>
        <dbReference type="Pfam" id="PF00501"/>
    </source>
</evidence>
<accession>A0A9P6CMB5</accession>
<dbReference type="AlphaFoldDB" id="A0A9P6CMB5"/>
<dbReference type="PROSITE" id="PS00455">
    <property type="entry name" value="AMP_BINDING"/>
    <property type="match status" value="1"/>
</dbReference>